<dbReference type="Pfam" id="PF13380">
    <property type="entry name" value="CoA_binding_2"/>
    <property type="match status" value="1"/>
</dbReference>
<dbReference type="Gene3D" id="3.40.50.261">
    <property type="entry name" value="Succinyl-CoA synthetase domains"/>
    <property type="match status" value="2"/>
</dbReference>
<organism evidence="4 5">
    <name type="scientific">Virgisporangium ochraceum</name>
    <dbReference type="NCBI Taxonomy" id="65505"/>
    <lineage>
        <taxon>Bacteria</taxon>
        <taxon>Bacillati</taxon>
        <taxon>Actinomycetota</taxon>
        <taxon>Actinomycetes</taxon>
        <taxon>Micromonosporales</taxon>
        <taxon>Micromonosporaceae</taxon>
        <taxon>Virgisporangium</taxon>
    </lineage>
</organism>
<dbReference type="Proteomes" id="UP000635606">
    <property type="component" value="Unassembled WGS sequence"/>
</dbReference>
<dbReference type="PANTHER" id="PTHR42793">
    <property type="entry name" value="COA BINDING DOMAIN CONTAINING PROTEIN"/>
    <property type="match status" value="1"/>
</dbReference>
<dbReference type="Gene3D" id="3.40.50.720">
    <property type="entry name" value="NAD(P)-binding Rossmann-like Domain"/>
    <property type="match status" value="1"/>
</dbReference>
<dbReference type="InterPro" id="IPR003781">
    <property type="entry name" value="CoA-bd"/>
</dbReference>
<dbReference type="Gene3D" id="3.30.1490.20">
    <property type="entry name" value="ATP-grasp fold, A domain"/>
    <property type="match status" value="1"/>
</dbReference>
<keyword evidence="1" id="KW-0067">ATP-binding</keyword>
<evidence type="ECO:0000313" key="4">
    <source>
        <dbReference type="EMBL" id="GIJ71505.1"/>
    </source>
</evidence>
<feature type="domain" description="N-acetyltransferase" evidence="3">
    <location>
        <begin position="14"/>
        <end position="178"/>
    </location>
</feature>
<dbReference type="RefSeq" id="WP_203931369.1">
    <property type="nucleotide sequence ID" value="NZ_BOPH01000088.1"/>
</dbReference>
<dbReference type="Pfam" id="PF00583">
    <property type="entry name" value="Acetyltransf_1"/>
    <property type="match status" value="1"/>
</dbReference>
<dbReference type="InterPro" id="IPR036291">
    <property type="entry name" value="NAD(P)-bd_dom_sf"/>
</dbReference>
<evidence type="ECO:0000259" key="3">
    <source>
        <dbReference type="PROSITE" id="PS51186"/>
    </source>
</evidence>
<evidence type="ECO:0000313" key="5">
    <source>
        <dbReference type="Proteomes" id="UP000635606"/>
    </source>
</evidence>
<dbReference type="GO" id="GO:0005524">
    <property type="term" value="F:ATP binding"/>
    <property type="evidence" value="ECO:0007669"/>
    <property type="project" value="UniProtKB-UniRule"/>
</dbReference>
<dbReference type="PROSITE" id="PS51186">
    <property type="entry name" value="GNAT"/>
    <property type="match status" value="1"/>
</dbReference>
<dbReference type="Gene3D" id="3.40.630.30">
    <property type="match status" value="1"/>
</dbReference>
<dbReference type="InterPro" id="IPR016102">
    <property type="entry name" value="Succinyl-CoA_synth-like"/>
</dbReference>
<dbReference type="Pfam" id="PF13549">
    <property type="entry name" value="ATP-grasp_5"/>
    <property type="match status" value="1"/>
</dbReference>
<dbReference type="InterPro" id="IPR011761">
    <property type="entry name" value="ATP-grasp"/>
</dbReference>
<reference evidence="4" key="1">
    <citation type="submission" date="2021-01" db="EMBL/GenBank/DDBJ databases">
        <title>Whole genome shotgun sequence of Virgisporangium ochraceum NBRC 16418.</title>
        <authorList>
            <person name="Komaki H."/>
            <person name="Tamura T."/>
        </authorList>
    </citation>
    <scope>NUCLEOTIDE SEQUENCE</scope>
    <source>
        <strain evidence="4">NBRC 16418</strain>
    </source>
</reference>
<protein>
    <submittedName>
        <fullName evidence="4">GNAT family N-acetyltransferase</fullName>
    </submittedName>
</protein>
<dbReference type="SMART" id="SM00881">
    <property type="entry name" value="CoA_binding"/>
    <property type="match status" value="1"/>
</dbReference>
<dbReference type="Gene3D" id="3.30.470.20">
    <property type="entry name" value="ATP-grasp fold, B domain"/>
    <property type="match status" value="1"/>
</dbReference>
<dbReference type="Pfam" id="PF13607">
    <property type="entry name" value="Succ_CoA_lig"/>
    <property type="match status" value="1"/>
</dbReference>
<dbReference type="InterPro" id="IPR000182">
    <property type="entry name" value="GNAT_dom"/>
</dbReference>
<evidence type="ECO:0000259" key="2">
    <source>
        <dbReference type="PROSITE" id="PS50975"/>
    </source>
</evidence>
<dbReference type="CDD" id="cd04301">
    <property type="entry name" value="NAT_SF"/>
    <property type="match status" value="1"/>
</dbReference>
<dbReference type="GO" id="GO:0016747">
    <property type="term" value="F:acyltransferase activity, transferring groups other than amino-acyl groups"/>
    <property type="evidence" value="ECO:0007669"/>
    <property type="project" value="InterPro"/>
</dbReference>
<dbReference type="PANTHER" id="PTHR42793:SF1">
    <property type="entry name" value="PEPTIDYL-LYSINE N-ACETYLTRANSFERASE PATZ"/>
    <property type="match status" value="1"/>
</dbReference>
<dbReference type="SUPFAM" id="SSF52210">
    <property type="entry name" value="Succinyl-CoA synthetase domains"/>
    <property type="match status" value="2"/>
</dbReference>
<dbReference type="AlphaFoldDB" id="A0A8J3ZZS3"/>
<comment type="caution">
    <text evidence="4">The sequence shown here is derived from an EMBL/GenBank/DDBJ whole genome shotgun (WGS) entry which is preliminary data.</text>
</comment>
<name>A0A8J3ZZS3_9ACTN</name>
<dbReference type="SUPFAM" id="SSF55729">
    <property type="entry name" value="Acyl-CoA N-acyltransferases (Nat)"/>
    <property type="match status" value="1"/>
</dbReference>
<dbReference type="SUPFAM" id="SSF56059">
    <property type="entry name" value="Glutathione synthetase ATP-binding domain-like"/>
    <property type="match status" value="1"/>
</dbReference>
<dbReference type="InterPro" id="IPR032875">
    <property type="entry name" value="Succ_CoA_lig_flav_dom"/>
</dbReference>
<dbReference type="InterPro" id="IPR016181">
    <property type="entry name" value="Acyl_CoA_acyltransferase"/>
</dbReference>
<keyword evidence="1" id="KW-0547">Nucleotide-binding</keyword>
<dbReference type="GO" id="GO:0046872">
    <property type="term" value="F:metal ion binding"/>
    <property type="evidence" value="ECO:0007669"/>
    <property type="project" value="InterPro"/>
</dbReference>
<gene>
    <name evidence="4" type="ORF">Voc01_064220</name>
</gene>
<keyword evidence="5" id="KW-1185">Reference proteome</keyword>
<dbReference type="PROSITE" id="PS50975">
    <property type="entry name" value="ATP_GRASP"/>
    <property type="match status" value="1"/>
</dbReference>
<dbReference type="SUPFAM" id="SSF51735">
    <property type="entry name" value="NAD(P)-binding Rossmann-fold domains"/>
    <property type="match status" value="1"/>
</dbReference>
<evidence type="ECO:0000256" key="1">
    <source>
        <dbReference type="PROSITE-ProRule" id="PRU00409"/>
    </source>
</evidence>
<dbReference type="EMBL" id="BOPH01000088">
    <property type="protein sequence ID" value="GIJ71505.1"/>
    <property type="molecule type" value="Genomic_DNA"/>
</dbReference>
<sequence length="896" mass="91188">MSTVDVLTAQGAVVRIRPVTPADTDPLLALHERASDRSRYLRFFSGAPSLPGEVERLVRAADGKHLALLAEDGGRAIGVASYEVTDADHAEFAVLVDDARQGEGVGTLLLEQLAAEARRHGITELVGEVLPTNSMMLRVSRDLAPDTPRTMDHEYGVARVTVPTTPDAAALAAVCARDRTAAHHSLRPLLAPRSVAVVGAGRQPGGIGHEVLRALLAGGFTGPVYPVNPRAERIAGLPAYPSVAAVADPVDLAVIAVPAGQVRDVVAECAASGVGGAVILTAGLAETGGEGAAAQAEIVRLARAHGLRLVGPNCLGVVNTDPAVRLSATFAPSLPPAGGLAIASQSGAVGVAILESAARTGTGVSSFVSLGNKADISGNDLLAYWYDDPATKAVALYLESFGNPRRFAWTARALARRKPVLAVKSGRSSGGRRAGLSHTAAAAAPDVAVDTLFAQAGVIRTDTLGELLDAARMLTDQPLPGGNRLAVIGNAGGLNILAADAAEAAGLTVPELSAGVRQRLHAAAPTAAGTGNPVDLGAEATPAALATSIAALAASGEVDAVVASFVATRSNDITGALAALAAAIDDAAELPVAVAVVGASQPPTVIGSRRAPVFPLPEEAVRALGHAARYAAWRREPLGHRPQLSDVDAHRARSIVDAALAAGGGWQDAETARDLLGCYGIPVVRTTMARSADEAVAAAAATGYPVVVKAAAPDLVHKSDLGAVWLNLPDAAAVRDAYTAVGLALRQPAPDVVVQTMADAGAELVAGVVHDRLFGSLVMLGLGGVHTDLLGDRAFRLLPVTDADAAAMWRSLRGAPLLTGYRGVAPADTAALEDLLLRVGRLAEDLPEVAELDLNPVLASARGVLAVDVKLRLSPADGEPDTYVRALSPASAGTTP</sequence>
<proteinExistence type="predicted"/>
<dbReference type="InterPro" id="IPR013815">
    <property type="entry name" value="ATP_grasp_subdomain_1"/>
</dbReference>
<accession>A0A8J3ZZS3</accession>
<feature type="domain" description="ATP-grasp" evidence="2">
    <location>
        <begin position="673"/>
        <end position="711"/>
    </location>
</feature>